<comment type="similarity">
    <text evidence="1">Belongs to the AAA ATPase family.</text>
</comment>
<organism evidence="3 4">
    <name type="scientific">Prunus persica</name>
    <name type="common">Peach</name>
    <name type="synonym">Amygdalus persica</name>
    <dbReference type="NCBI Taxonomy" id="3760"/>
    <lineage>
        <taxon>Eukaryota</taxon>
        <taxon>Viridiplantae</taxon>
        <taxon>Streptophyta</taxon>
        <taxon>Embryophyta</taxon>
        <taxon>Tracheophyta</taxon>
        <taxon>Spermatophyta</taxon>
        <taxon>Magnoliopsida</taxon>
        <taxon>eudicotyledons</taxon>
        <taxon>Gunneridae</taxon>
        <taxon>Pentapetalae</taxon>
        <taxon>rosids</taxon>
        <taxon>fabids</taxon>
        <taxon>Rosales</taxon>
        <taxon>Rosaceae</taxon>
        <taxon>Amygdaloideae</taxon>
        <taxon>Amygdaleae</taxon>
        <taxon>Prunus</taxon>
    </lineage>
</organism>
<dbReference type="PROSITE" id="PS00674">
    <property type="entry name" value="AAA"/>
    <property type="match status" value="1"/>
</dbReference>
<dbReference type="Gene3D" id="3.40.50.300">
    <property type="entry name" value="P-loop containing nucleotide triphosphate hydrolases"/>
    <property type="match status" value="1"/>
</dbReference>
<reference evidence="3 4" key="1">
    <citation type="journal article" date="2013" name="Nat. Genet.">
        <title>The high-quality draft genome of peach (Prunus persica) identifies unique patterns of genetic diversity, domestication and genome evolution.</title>
        <authorList>
            <consortium name="International Peach Genome Initiative"/>
            <person name="Verde I."/>
            <person name="Abbott A.G."/>
            <person name="Scalabrin S."/>
            <person name="Jung S."/>
            <person name="Shu S."/>
            <person name="Marroni F."/>
            <person name="Zhebentyayeva T."/>
            <person name="Dettori M.T."/>
            <person name="Grimwood J."/>
            <person name="Cattonaro F."/>
            <person name="Zuccolo A."/>
            <person name="Rossini L."/>
            <person name="Jenkins J."/>
            <person name="Vendramin E."/>
            <person name="Meisel L.A."/>
            <person name="Decroocq V."/>
            <person name="Sosinski B."/>
            <person name="Prochnik S."/>
            <person name="Mitros T."/>
            <person name="Policriti A."/>
            <person name="Cipriani G."/>
            <person name="Dondini L."/>
            <person name="Ficklin S."/>
            <person name="Goodstein D.M."/>
            <person name="Xuan P."/>
            <person name="Del Fabbro C."/>
            <person name="Aramini V."/>
            <person name="Copetti D."/>
            <person name="Gonzalez S."/>
            <person name="Horner D.S."/>
            <person name="Falchi R."/>
            <person name="Lucas S."/>
            <person name="Mica E."/>
            <person name="Maldonado J."/>
            <person name="Lazzari B."/>
            <person name="Bielenberg D."/>
            <person name="Pirona R."/>
            <person name="Miculan M."/>
            <person name="Barakat A."/>
            <person name="Testolin R."/>
            <person name="Stella A."/>
            <person name="Tartarini S."/>
            <person name="Tonutti P."/>
            <person name="Arus P."/>
            <person name="Orellana A."/>
            <person name="Wells C."/>
            <person name="Main D."/>
            <person name="Vizzotto G."/>
            <person name="Silva H."/>
            <person name="Salamini F."/>
            <person name="Schmutz J."/>
            <person name="Morgante M."/>
            <person name="Rokhsar D.S."/>
        </authorList>
    </citation>
    <scope>NUCLEOTIDE SEQUENCE [LARGE SCALE GENOMIC DNA]</scope>
    <source>
        <strain evidence="4">cv. Nemared</strain>
    </source>
</reference>
<dbReference type="GO" id="GO:0005524">
    <property type="term" value="F:ATP binding"/>
    <property type="evidence" value="ECO:0007669"/>
    <property type="project" value="UniProtKB-KW"/>
</dbReference>
<evidence type="ECO:0000256" key="1">
    <source>
        <dbReference type="RuleBase" id="RU003651"/>
    </source>
</evidence>
<dbReference type="Pfam" id="PF00004">
    <property type="entry name" value="AAA"/>
    <property type="match status" value="1"/>
</dbReference>
<feature type="domain" description="ATPase AAA-type core" evidence="2">
    <location>
        <begin position="6"/>
        <end position="58"/>
    </location>
</feature>
<evidence type="ECO:0000313" key="3">
    <source>
        <dbReference type="EMBL" id="ONI29274.1"/>
    </source>
</evidence>
<dbReference type="eggNOG" id="KOG0731">
    <property type="taxonomic scope" value="Eukaryota"/>
</dbReference>
<name>M5Y3C9_PRUPE</name>
<dbReference type="InterPro" id="IPR003959">
    <property type="entry name" value="ATPase_AAA_core"/>
</dbReference>
<evidence type="ECO:0000259" key="2">
    <source>
        <dbReference type="Pfam" id="PF00004"/>
    </source>
</evidence>
<proteinExistence type="inferred from homology"/>
<dbReference type="GO" id="GO:0009535">
    <property type="term" value="C:chloroplast thylakoid membrane"/>
    <property type="evidence" value="ECO:0000318"/>
    <property type="project" value="GO_Central"/>
</dbReference>
<dbReference type="GO" id="GO:0006508">
    <property type="term" value="P:proteolysis"/>
    <property type="evidence" value="ECO:0000318"/>
    <property type="project" value="GO_Central"/>
</dbReference>
<dbReference type="SUPFAM" id="SSF52540">
    <property type="entry name" value="P-loop containing nucleoside triphosphate hydrolases"/>
    <property type="match status" value="1"/>
</dbReference>
<dbReference type="STRING" id="3760.M5Y3C9"/>
<dbReference type="Gramene" id="ONI29274">
    <property type="protein sequence ID" value="ONI29274"/>
    <property type="gene ID" value="PRUPE_1G190200"/>
</dbReference>
<sequence length="310" mass="34459">MKGGAEREQGLLQILTEIDGFKEFTSLYVLVIGATNRLDILDPALLRKGRFDKIIRVGLPSKGGGLAILKAHARNKFFCSEEEKEVLLQEIAELTEDFMGAENEAGILTARKDLDFIGREELLEASKRQRGSFETGQEDKAAVAVLTCYFPDPYHPFTETDIKSIRSQPNMRYTEISGKVFSRKSDFVNSIVCACPPRVIEEEMFGVDNLCWISPKATLEASRLAEFLILQKGMTAYGKAYYRNQSDLVPNLAAKLEALRDEYPAVKPVDEYGALIYTGRWGIHGVTLPGRVTFSPGNAGFSTFGAPRPM</sequence>
<dbReference type="AlphaFoldDB" id="M5Y3C9"/>
<dbReference type="Proteomes" id="UP000006882">
    <property type="component" value="Chromosome G1"/>
</dbReference>
<dbReference type="GO" id="GO:0016887">
    <property type="term" value="F:ATP hydrolysis activity"/>
    <property type="evidence" value="ECO:0007669"/>
    <property type="project" value="InterPro"/>
</dbReference>
<dbReference type="Gene3D" id="1.10.8.60">
    <property type="match status" value="1"/>
</dbReference>
<evidence type="ECO:0000313" key="4">
    <source>
        <dbReference type="Proteomes" id="UP000006882"/>
    </source>
</evidence>
<dbReference type="InterPro" id="IPR027417">
    <property type="entry name" value="P-loop_NTPase"/>
</dbReference>
<dbReference type="InterPro" id="IPR003960">
    <property type="entry name" value="ATPase_AAA_CS"/>
</dbReference>
<dbReference type="PANTHER" id="PTHR23076:SF99">
    <property type="entry name" value="INACTIVE ATP-DEPENDENT ZINC METALLOPROTEASE FTSHI 4, CHLOROPLASTIC-RELATED"/>
    <property type="match status" value="1"/>
</dbReference>
<protein>
    <recommendedName>
        <fullName evidence="2">ATPase AAA-type core domain-containing protein</fullName>
    </recommendedName>
</protein>
<keyword evidence="1" id="KW-0067">ATP-binding</keyword>
<dbReference type="OMA" id="DIYKMAT"/>
<accession>M5Y3C9</accession>
<dbReference type="PANTHER" id="PTHR23076">
    <property type="entry name" value="METALLOPROTEASE M41 FTSH"/>
    <property type="match status" value="1"/>
</dbReference>
<keyword evidence="4" id="KW-1185">Reference proteome</keyword>
<dbReference type="EMBL" id="CM007651">
    <property type="protein sequence ID" value="ONI29274.1"/>
    <property type="molecule type" value="Genomic_DNA"/>
</dbReference>
<keyword evidence="1" id="KW-0547">Nucleotide-binding</keyword>
<gene>
    <name evidence="3" type="ORF">PRUPE_1G190200</name>
</gene>
<dbReference type="HOGENOM" id="CLU_061674_0_0_1"/>
<dbReference type="GO" id="GO:0004176">
    <property type="term" value="F:ATP-dependent peptidase activity"/>
    <property type="evidence" value="ECO:0000318"/>
    <property type="project" value="GO_Central"/>
</dbReference>